<dbReference type="EMBL" id="MU853333">
    <property type="protein sequence ID" value="KAK4116214.1"/>
    <property type="molecule type" value="Genomic_DNA"/>
</dbReference>
<dbReference type="RefSeq" id="XP_064673784.1">
    <property type="nucleotide sequence ID" value="XM_064814268.1"/>
</dbReference>
<dbReference type="AlphaFoldDB" id="A0AAN6YX67"/>
<reference evidence="1" key="1">
    <citation type="journal article" date="2023" name="Mol. Phylogenet. Evol.">
        <title>Genome-scale phylogeny and comparative genomics of the fungal order Sordariales.</title>
        <authorList>
            <person name="Hensen N."/>
            <person name="Bonometti L."/>
            <person name="Westerberg I."/>
            <person name="Brannstrom I.O."/>
            <person name="Guillou S."/>
            <person name="Cros-Aarteil S."/>
            <person name="Calhoun S."/>
            <person name="Haridas S."/>
            <person name="Kuo A."/>
            <person name="Mondo S."/>
            <person name="Pangilinan J."/>
            <person name="Riley R."/>
            <person name="LaButti K."/>
            <person name="Andreopoulos B."/>
            <person name="Lipzen A."/>
            <person name="Chen C."/>
            <person name="Yan M."/>
            <person name="Daum C."/>
            <person name="Ng V."/>
            <person name="Clum A."/>
            <person name="Steindorff A."/>
            <person name="Ohm R.A."/>
            <person name="Martin F."/>
            <person name="Silar P."/>
            <person name="Natvig D.O."/>
            <person name="Lalanne C."/>
            <person name="Gautier V."/>
            <person name="Ament-Velasquez S.L."/>
            <person name="Kruys A."/>
            <person name="Hutchinson M.I."/>
            <person name="Powell A.J."/>
            <person name="Barry K."/>
            <person name="Miller A.N."/>
            <person name="Grigoriev I.V."/>
            <person name="Debuchy R."/>
            <person name="Gladieux P."/>
            <person name="Hiltunen Thoren M."/>
            <person name="Johannesson H."/>
        </authorList>
    </citation>
    <scope>NUCLEOTIDE SEQUENCE</scope>
    <source>
        <strain evidence="1">CBS 508.74</strain>
    </source>
</reference>
<dbReference type="Proteomes" id="UP001302812">
    <property type="component" value="Unassembled WGS sequence"/>
</dbReference>
<accession>A0AAN6YX67</accession>
<name>A0AAN6YX67_9PEZI</name>
<organism evidence="1 2">
    <name type="scientific">Canariomyces notabilis</name>
    <dbReference type="NCBI Taxonomy" id="2074819"/>
    <lineage>
        <taxon>Eukaryota</taxon>
        <taxon>Fungi</taxon>
        <taxon>Dikarya</taxon>
        <taxon>Ascomycota</taxon>
        <taxon>Pezizomycotina</taxon>
        <taxon>Sordariomycetes</taxon>
        <taxon>Sordariomycetidae</taxon>
        <taxon>Sordariales</taxon>
        <taxon>Chaetomiaceae</taxon>
        <taxon>Canariomyces</taxon>
    </lineage>
</organism>
<protein>
    <submittedName>
        <fullName evidence="1">Uncharacterized protein</fullName>
    </submittedName>
</protein>
<evidence type="ECO:0000313" key="2">
    <source>
        <dbReference type="Proteomes" id="UP001302812"/>
    </source>
</evidence>
<dbReference type="GeneID" id="89938393"/>
<comment type="caution">
    <text evidence="1">The sequence shown here is derived from an EMBL/GenBank/DDBJ whole genome shotgun (WGS) entry which is preliminary data.</text>
</comment>
<proteinExistence type="predicted"/>
<reference evidence="1" key="2">
    <citation type="submission" date="2023-05" db="EMBL/GenBank/DDBJ databases">
        <authorList>
            <consortium name="Lawrence Berkeley National Laboratory"/>
            <person name="Steindorff A."/>
            <person name="Hensen N."/>
            <person name="Bonometti L."/>
            <person name="Westerberg I."/>
            <person name="Brannstrom I.O."/>
            <person name="Guillou S."/>
            <person name="Cros-Aarteil S."/>
            <person name="Calhoun S."/>
            <person name="Haridas S."/>
            <person name="Kuo A."/>
            <person name="Mondo S."/>
            <person name="Pangilinan J."/>
            <person name="Riley R."/>
            <person name="Labutti K."/>
            <person name="Andreopoulos B."/>
            <person name="Lipzen A."/>
            <person name="Chen C."/>
            <person name="Yanf M."/>
            <person name="Daum C."/>
            <person name="Ng V."/>
            <person name="Clum A."/>
            <person name="Ohm R."/>
            <person name="Martin F."/>
            <person name="Silar P."/>
            <person name="Natvig D."/>
            <person name="Lalanne C."/>
            <person name="Gautier V."/>
            <person name="Ament-Velasquez S.L."/>
            <person name="Kruys A."/>
            <person name="Hutchinson M.I."/>
            <person name="Powell A.J."/>
            <person name="Barry K."/>
            <person name="Miller A.N."/>
            <person name="Grigoriev I.V."/>
            <person name="Debuchy R."/>
            <person name="Gladieux P."/>
            <person name="Thoren M.H."/>
            <person name="Johannesson H."/>
        </authorList>
    </citation>
    <scope>NUCLEOTIDE SEQUENCE</scope>
    <source>
        <strain evidence="1">CBS 508.74</strain>
    </source>
</reference>
<gene>
    <name evidence="1" type="ORF">N656DRAFT_774425</name>
</gene>
<evidence type="ECO:0000313" key="1">
    <source>
        <dbReference type="EMBL" id="KAK4116214.1"/>
    </source>
</evidence>
<sequence>MIDIGLWPLCVAAEHRTPICQVQPSKAVSESLTVVGSSQWGNQGLRAGMTSRLVYLIGGMNSNSRRARDSVRTEELALLTSQDVGMLARLSSLFDSLYVGADCQKQL</sequence>
<keyword evidence="2" id="KW-1185">Reference proteome</keyword>